<dbReference type="GO" id="GO:0016616">
    <property type="term" value="F:oxidoreductase activity, acting on the CH-OH group of donors, NAD or NADP as acceptor"/>
    <property type="evidence" value="ECO:0007669"/>
    <property type="project" value="TreeGrafter"/>
</dbReference>
<dbReference type="PRINTS" id="PR00080">
    <property type="entry name" value="SDRFAMILY"/>
</dbReference>
<accession>A0A3D8Q4T8</accession>
<organism evidence="5 6">
    <name type="scientific">Coleophoma crateriformis</name>
    <dbReference type="NCBI Taxonomy" id="565419"/>
    <lineage>
        <taxon>Eukaryota</taxon>
        <taxon>Fungi</taxon>
        <taxon>Dikarya</taxon>
        <taxon>Ascomycota</taxon>
        <taxon>Pezizomycotina</taxon>
        <taxon>Leotiomycetes</taxon>
        <taxon>Helotiales</taxon>
        <taxon>Dermateaceae</taxon>
        <taxon>Coleophoma</taxon>
    </lineage>
</organism>
<dbReference type="PANTHER" id="PTHR42760:SF37">
    <property type="entry name" value="CLAVALDEHYDE DEHYDROGENASE"/>
    <property type="match status" value="1"/>
</dbReference>
<evidence type="ECO:0000256" key="2">
    <source>
        <dbReference type="ARBA" id="ARBA00022857"/>
    </source>
</evidence>
<evidence type="ECO:0000313" key="5">
    <source>
        <dbReference type="EMBL" id="RDW56839.1"/>
    </source>
</evidence>
<dbReference type="PANTHER" id="PTHR42760">
    <property type="entry name" value="SHORT-CHAIN DEHYDROGENASES/REDUCTASES FAMILY MEMBER"/>
    <property type="match status" value="1"/>
</dbReference>
<evidence type="ECO:0000256" key="3">
    <source>
        <dbReference type="ARBA" id="ARBA00023002"/>
    </source>
</evidence>
<dbReference type="Gene3D" id="3.40.50.720">
    <property type="entry name" value="NAD(P)-binding Rossmann-like Domain"/>
    <property type="match status" value="1"/>
</dbReference>
<dbReference type="AlphaFoldDB" id="A0A3D8Q4T8"/>
<dbReference type="SUPFAM" id="SSF51735">
    <property type="entry name" value="NAD(P)-binding Rossmann-fold domains"/>
    <property type="match status" value="1"/>
</dbReference>
<evidence type="ECO:0000256" key="4">
    <source>
        <dbReference type="RuleBase" id="RU000363"/>
    </source>
</evidence>
<dbReference type="PROSITE" id="PS00061">
    <property type="entry name" value="ADH_SHORT"/>
    <property type="match status" value="1"/>
</dbReference>
<protein>
    <submittedName>
        <fullName evidence="5">Short-chain dehydrogenase SDR-1</fullName>
    </submittedName>
</protein>
<gene>
    <name evidence="5" type="ORF">BP5796_12906</name>
</gene>
<dbReference type="Pfam" id="PF00106">
    <property type="entry name" value="adh_short"/>
    <property type="match status" value="1"/>
</dbReference>
<comment type="caution">
    <text evidence="5">The sequence shown here is derived from an EMBL/GenBank/DDBJ whole genome shotgun (WGS) entry which is preliminary data.</text>
</comment>
<name>A0A3D8Q4T8_9HELO</name>
<keyword evidence="6" id="KW-1185">Reference proteome</keyword>
<reference evidence="5 6" key="1">
    <citation type="journal article" date="2018" name="IMA Fungus">
        <title>IMA Genome-F 9: Draft genome sequence of Annulohypoxylon stygium, Aspergillus mulundensis, Berkeleyomyces basicola (syn. Thielaviopsis basicola), Ceratocystis smalleyi, two Cercospora beticola strains, Coleophoma cylindrospora, Fusarium fracticaudum, Phialophora cf. hyalina, and Morchella septimelata.</title>
        <authorList>
            <person name="Wingfield B.D."/>
            <person name="Bills G.F."/>
            <person name="Dong Y."/>
            <person name="Huang W."/>
            <person name="Nel W.J."/>
            <person name="Swalarsk-Parry B.S."/>
            <person name="Vaghefi N."/>
            <person name="Wilken P.M."/>
            <person name="An Z."/>
            <person name="de Beer Z.W."/>
            <person name="De Vos L."/>
            <person name="Chen L."/>
            <person name="Duong T.A."/>
            <person name="Gao Y."/>
            <person name="Hammerbacher A."/>
            <person name="Kikkert J.R."/>
            <person name="Li Y."/>
            <person name="Li H."/>
            <person name="Li K."/>
            <person name="Li Q."/>
            <person name="Liu X."/>
            <person name="Ma X."/>
            <person name="Naidoo K."/>
            <person name="Pethybridge S.J."/>
            <person name="Sun J."/>
            <person name="Steenkamp E.T."/>
            <person name="van der Nest M.A."/>
            <person name="van Wyk S."/>
            <person name="Wingfield M.J."/>
            <person name="Xiong C."/>
            <person name="Yue Q."/>
            <person name="Zhang X."/>
        </authorList>
    </citation>
    <scope>NUCLEOTIDE SEQUENCE [LARGE SCALE GENOMIC DNA]</scope>
    <source>
        <strain evidence="5 6">BP5796</strain>
    </source>
</reference>
<dbReference type="InterPro" id="IPR002347">
    <property type="entry name" value="SDR_fam"/>
</dbReference>
<dbReference type="CDD" id="cd05233">
    <property type="entry name" value="SDR_c"/>
    <property type="match status" value="1"/>
</dbReference>
<evidence type="ECO:0000313" key="6">
    <source>
        <dbReference type="Proteomes" id="UP000256328"/>
    </source>
</evidence>
<dbReference type="OrthoDB" id="1933717at2759"/>
<sequence>MADLTSLPKDWIRTSGQFTRKAYSSVYPAVDPTQAGSSLKDQVVVVTGASRGIGALGIAPAFVKAGVRAIVLIATSAAKLASVEEELKKINPAVETMALSVDISAADQVVQAWVDINARYQKVQILVNNAGIETTDSDKTHELDPDVFFRNFEVNVKGTHMMTQQFLIAAMPWATATDPARLINMSSSSAWGVWPFLAAYSNSKAAMIHYTATVAASYPGTVLAIAINPGLNDTEILPGVLRAVGFNYNDPALTGGTLVWLVADPARSQFLNGRVLTVEWDVDELFARKDEIVSKNLLTMQLNATLGVDQFKN</sequence>
<dbReference type="EMBL" id="PDLN01000024">
    <property type="protein sequence ID" value="RDW56839.1"/>
    <property type="molecule type" value="Genomic_DNA"/>
</dbReference>
<keyword evidence="2" id="KW-0521">NADP</keyword>
<evidence type="ECO:0000256" key="1">
    <source>
        <dbReference type="ARBA" id="ARBA00006484"/>
    </source>
</evidence>
<proteinExistence type="inferred from homology"/>
<dbReference type="PRINTS" id="PR00081">
    <property type="entry name" value="GDHRDH"/>
</dbReference>
<dbReference type="InterPro" id="IPR020904">
    <property type="entry name" value="Sc_DH/Rdtase_CS"/>
</dbReference>
<dbReference type="Proteomes" id="UP000256328">
    <property type="component" value="Unassembled WGS sequence"/>
</dbReference>
<dbReference type="InterPro" id="IPR036291">
    <property type="entry name" value="NAD(P)-bd_dom_sf"/>
</dbReference>
<keyword evidence="3" id="KW-0560">Oxidoreductase</keyword>
<comment type="similarity">
    <text evidence="1 4">Belongs to the short-chain dehydrogenases/reductases (SDR) family.</text>
</comment>